<comment type="caution">
    <text evidence="8">The sequence shown here is derived from an EMBL/GenBank/DDBJ whole genome shotgun (WGS) entry which is preliminary data.</text>
</comment>
<dbReference type="InterPro" id="IPR004839">
    <property type="entry name" value="Aminotransferase_I/II_large"/>
</dbReference>
<evidence type="ECO:0000256" key="6">
    <source>
        <dbReference type="HAMAP-Rule" id="MF_01513"/>
    </source>
</evidence>
<dbReference type="InterPro" id="IPR001917">
    <property type="entry name" value="Aminotrans_II_pyridoxalP_BS"/>
</dbReference>
<reference evidence="8 9" key="1">
    <citation type="submission" date="2020-08" db="EMBL/GenBank/DDBJ databases">
        <title>A Genomic Blueprint of the Chicken Gut Microbiome.</title>
        <authorList>
            <person name="Gilroy R."/>
            <person name="Ravi A."/>
            <person name="Getino M."/>
            <person name="Pursley I."/>
            <person name="Horton D.L."/>
            <person name="Alikhan N.-F."/>
            <person name="Baker D."/>
            <person name="Gharbi K."/>
            <person name="Hall N."/>
            <person name="Watson M."/>
            <person name="Adriaenssens E.M."/>
            <person name="Foster-Nyarko E."/>
            <person name="Jarju S."/>
            <person name="Secka A."/>
            <person name="Antonio M."/>
            <person name="Oren A."/>
            <person name="Chaudhuri R."/>
            <person name="La Ragione R.M."/>
            <person name="Hildebrand F."/>
            <person name="Pallen M.J."/>
        </authorList>
    </citation>
    <scope>NUCLEOTIDE SEQUENCE [LARGE SCALE GENOMIC DNA]</scope>
    <source>
        <strain evidence="8 9">Sa1YVA5</strain>
    </source>
</reference>
<dbReference type="GO" id="GO:0030170">
    <property type="term" value="F:pyridoxal phosphate binding"/>
    <property type="evidence" value="ECO:0007669"/>
    <property type="project" value="UniProtKB-UniRule"/>
</dbReference>
<keyword evidence="9" id="KW-1185">Reference proteome</keyword>
<comment type="catalytic activity">
    <reaction evidence="6">
        <text>an aromatic L-alpha-amino acid + 2-oxoglutarate = an aromatic oxo-acid + L-glutamate</text>
        <dbReference type="Rhea" id="RHEA:17533"/>
        <dbReference type="ChEBI" id="CHEBI:16810"/>
        <dbReference type="ChEBI" id="CHEBI:29985"/>
        <dbReference type="ChEBI" id="CHEBI:73309"/>
        <dbReference type="ChEBI" id="CHEBI:84824"/>
        <dbReference type="EC" id="2.6.1.57"/>
    </reaction>
</comment>
<dbReference type="EC" id="2.6.1.57" evidence="6"/>
<dbReference type="SUPFAM" id="SSF53383">
    <property type="entry name" value="PLP-dependent transferases"/>
    <property type="match status" value="1"/>
</dbReference>
<evidence type="ECO:0000259" key="7">
    <source>
        <dbReference type="Pfam" id="PF00155"/>
    </source>
</evidence>
<dbReference type="Pfam" id="PF00155">
    <property type="entry name" value="Aminotran_1_2"/>
    <property type="match status" value="1"/>
</dbReference>
<dbReference type="EMBL" id="JACSPR010000003">
    <property type="protein sequence ID" value="MBD8029937.1"/>
    <property type="molecule type" value="Genomic_DNA"/>
</dbReference>
<keyword evidence="4 6" id="KW-0808">Transferase</keyword>
<dbReference type="Proteomes" id="UP000650224">
    <property type="component" value="Unassembled WGS sequence"/>
</dbReference>
<evidence type="ECO:0000256" key="3">
    <source>
        <dbReference type="ARBA" id="ARBA00022576"/>
    </source>
</evidence>
<dbReference type="InterPro" id="IPR015421">
    <property type="entry name" value="PyrdxlP-dep_Trfase_major"/>
</dbReference>
<evidence type="ECO:0000313" key="9">
    <source>
        <dbReference type="Proteomes" id="UP000650224"/>
    </source>
</evidence>
<sequence>MIRADLTDIPTYVPGKTTEDALKLSSNEVAFTPLPAAVSAITEAATSANRYPDMGAVELRGVLAEHLELAPEQITVGCGSSALCQQLVQATCADGDEVIFPWRSFEAYPIFARVAGATAVPIPLLPETQEHDLDGMIDAITERTRLIFLCNPNNPSGTTFTEEQFEAFMQRVPADVVVGLDEAYFEFNRAEDSPVATEAVQRYPNVIGLRTFSKAYGLAGVRVGYAFGNPDLIGALNKVAIPFAVSSLAQAAAIASLDAADELLERTEEVVAERERVAQIVGAAPSQANFVWLPDEDAAALAGKLAEHGVIIRAFPEGARITVTNAAETDRLIQAWEAVHNG</sequence>
<evidence type="ECO:0000256" key="1">
    <source>
        <dbReference type="ARBA" id="ARBA00001933"/>
    </source>
</evidence>
<dbReference type="NCBIfam" id="NF002878">
    <property type="entry name" value="PRK03321.1"/>
    <property type="match status" value="1"/>
</dbReference>
<comment type="subunit">
    <text evidence="2 6">Homodimer.</text>
</comment>
<dbReference type="GO" id="GO:0004400">
    <property type="term" value="F:histidinol-phosphate transaminase activity"/>
    <property type="evidence" value="ECO:0007669"/>
    <property type="project" value="InterPro"/>
</dbReference>
<proteinExistence type="inferred from homology"/>
<dbReference type="InterPro" id="IPR015422">
    <property type="entry name" value="PyrdxlP-dep_Trfase_small"/>
</dbReference>
<dbReference type="GO" id="GO:0008793">
    <property type="term" value="F:aromatic-amino-acid transaminase activity"/>
    <property type="evidence" value="ECO:0007669"/>
    <property type="project" value="UniProtKB-UniRule"/>
</dbReference>
<dbReference type="InterPro" id="IPR015424">
    <property type="entry name" value="PyrdxlP-dep_Trfase"/>
</dbReference>
<dbReference type="RefSeq" id="WP_191733153.1">
    <property type="nucleotide sequence ID" value="NZ_JACSPR010000003.1"/>
</dbReference>
<keyword evidence="5 6" id="KW-0663">Pyridoxal phosphate</keyword>
<organism evidence="8 9">
    <name type="scientific">Corynebacterium gallinarum</name>
    <dbReference type="NCBI Taxonomy" id="2762214"/>
    <lineage>
        <taxon>Bacteria</taxon>
        <taxon>Bacillati</taxon>
        <taxon>Actinomycetota</taxon>
        <taxon>Actinomycetes</taxon>
        <taxon>Mycobacteriales</taxon>
        <taxon>Corynebacteriaceae</taxon>
        <taxon>Corynebacterium</taxon>
    </lineage>
</organism>
<dbReference type="GO" id="GO:0000105">
    <property type="term" value="P:L-histidine biosynthetic process"/>
    <property type="evidence" value="ECO:0007669"/>
    <property type="project" value="InterPro"/>
</dbReference>
<evidence type="ECO:0000256" key="4">
    <source>
        <dbReference type="ARBA" id="ARBA00022679"/>
    </source>
</evidence>
<dbReference type="NCBIfam" id="TIGR01141">
    <property type="entry name" value="hisC"/>
    <property type="match status" value="1"/>
</dbReference>
<gene>
    <name evidence="8" type="primary">hisC</name>
    <name evidence="6" type="synonym">pat</name>
    <name evidence="8" type="ORF">H9627_06280</name>
</gene>
<evidence type="ECO:0000313" key="8">
    <source>
        <dbReference type="EMBL" id="MBD8029937.1"/>
    </source>
</evidence>
<dbReference type="Gene3D" id="3.40.640.10">
    <property type="entry name" value="Type I PLP-dependent aspartate aminotransferase-like (Major domain)"/>
    <property type="match status" value="1"/>
</dbReference>
<dbReference type="HAMAP" id="MF_01513">
    <property type="entry name" value="Phe_aminotrans_2"/>
    <property type="match status" value="1"/>
</dbReference>
<evidence type="ECO:0000256" key="2">
    <source>
        <dbReference type="ARBA" id="ARBA00011738"/>
    </source>
</evidence>
<feature type="domain" description="Aminotransferase class I/classII large" evidence="7">
    <location>
        <begin position="20"/>
        <end position="335"/>
    </location>
</feature>
<protein>
    <recommendedName>
        <fullName evidence="6">Aromatic amino acid aminotransferase</fullName>
        <shortName evidence="6">ArAT</shortName>
        <ecNumber evidence="6">2.6.1.57</ecNumber>
    </recommendedName>
</protein>
<dbReference type="HAMAP" id="MF_01023">
    <property type="entry name" value="HisC_aminotrans_2"/>
    <property type="match status" value="1"/>
</dbReference>
<dbReference type="AlphaFoldDB" id="A0A8I0HMD2"/>
<dbReference type="InterPro" id="IPR005861">
    <property type="entry name" value="HisP_aminotrans"/>
</dbReference>
<accession>A0A8I0HMD2</accession>
<dbReference type="Gene3D" id="3.90.1150.10">
    <property type="entry name" value="Aspartate Aminotransferase, domain 1"/>
    <property type="match status" value="1"/>
</dbReference>
<dbReference type="CDD" id="cd00609">
    <property type="entry name" value="AAT_like"/>
    <property type="match status" value="1"/>
</dbReference>
<dbReference type="PROSITE" id="PS00599">
    <property type="entry name" value="AA_TRANSFER_CLASS_2"/>
    <property type="match status" value="1"/>
</dbReference>
<dbReference type="InterPro" id="IPR024892">
    <property type="entry name" value="ArAT"/>
</dbReference>
<dbReference type="PANTHER" id="PTHR43643">
    <property type="entry name" value="HISTIDINOL-PHOSPHATE AMINOTRANSFERASE 2"/>
    <property type="match status" value="1"/>
</dbReference>
<comment type="cofactor">
    <cofactor evidence="1 6">
        <name>pyridoxal 5'-phosphate</name>
        <dbReference type="ChEBI" id="CHEBI:597326"/>
    </cofactor>
</comment>
<dbReference type="PANTHER" id="PTHR43643:SF3">
    <property type="entry name" value="HISTIDINOL-PHOSPHATE AMINOTRANSFERASE"/>
    <property type="match status" value="1"/>
</dbReference>
<keyword evidence="3 6" id="KW-0032">Aminotransferase</keyword>
<feature type="modified residue" description="N6-(pyridoxal phosphate)lysine" evidence="6">
    <location>
        <position position="214"/>
    </location>
</feature>
<evidence type="ECO:0000256" key="5">
    <source>
        <dbReference type="ARBA" id="ARBA00022898"/>
    </source>
</evidence>
<name>A0A8I0HMD2_9CORY</name>
<dbReference type="InterPro" id="IPR050106">
    <property type="entry name" value="HistidinolP_aminotransfase"/>
</dbReference>
<comment type="function">
    <text evidence="6">Aminotransferase that catalyzes the conversion of aromatic amino acids and 2-oxoglutarate into corresponding aromatic oxo acids and L-glutamate.</text>
</comment>
<comment type="similarity">
    <text evidence="6">Belongs to the class-II pyridoxal-phosphate-dependent aminotransferase family.</text>
</comment>